<dbReference type="Gene3D" id="1.10.3720.10">
    <property type="entry name" value="MetI-like"/>
    <property type="match status" value="1"/>
</dbReference>
<dbReference type="SUPFAM" id="SSF161098">
    <property type="entry name" value="MetI-like"/>
    <property type="match status" value="1"/>
</dbReference>
<sequence length="290" mass="32161">MLIISRAERSFQKFNVIFMILIGLSMMLPIVHVIAQSLSSNAAINSGKVSFWPVDPTVGNYKVILADSSMWYAFRNSVIIAGFGTLINLTATASLAYPLSRPDYNGRKIILILILVTLIFHAPLIPNYLLIKQLGLLNSLWALMLPTAISAFNLFVMRSFFMNLPSELLDSGKIDGCGELRLIWNIILPLSKPAMATMGIIYAVSNWNAYSAAIYYISNRTLLPLQVRLREIVFTDNYGQSDISSELIAQLSPEGIKMAVIVVATLPIMLVYPFLQKHFIQGLLVGSVKS</sequence>
<dbReference type="Proteomes" id="UP001300012">
    <property type="component" value="Unassembled WGS sequence"/>
</dbReference>
<feature type="transmembrane region" description="Helical" evidence="7">
    <location>
        <begin position="16"/>
        <end position="35"/>
    </location>
</feature>
<reference evidence="9 10" key="1">
    <citation type="submission" date="2022-08" db="EMBL/GenBank/DDBJ databases">
        <title>Paenibacillus endoradicis sp. nov., Paenibacillus radicibacter sp. nov and Paenibacillus pararadicis sp. nov., three cold-adapted plant growth-promoting bacteria isolated from root of Larix gmelinii in Great Khingan.</title>
        <authorList>
            <person name="Xue H."/>
        </authorList>
    </citation>
    <scope>NUCLEOTIDE SEQUENCE [LARGE SCALE GENOMIC DNA]</scope>
    <source>
        <strain evidence="9 10">N5-1-1-5</strain>
    </source>
</reference>
<evidence type="ECO:0000259" key="8">
    <source>
        <dbReference type="PROSITE" id="PS50928"/>
    </source>
</evidence>
<keyword evidence="5 7" id="KW-1133">Transmembrane helix</keyword>
<comment type="similarity">
    <text evidence="7">Belongs to the binding-protein-dependent transport system permease family.</text>
</comment>
<dbReference type="RefSeq" id="WP_258216668.1">
    <property type="nucleotide sequence ID" value="NZ_JANQBD010000024.1"/>
</dbReference>
<dbReference type="InterPro" id="IPR000515">
    <property type="entry name" value="MetI-like"/>
</dbReference>
<evidence type="ECO:0000313" key="9">
    <source>
        <dbReference type="EMBL" id="MCR8635101.1"/>
    </source>
</evidence>
<evidence type="ECO:0000256" key="2">
    <source>
        <dbReference type="ARBA" id="ARBA00022448"/>
    </source>
</evidence>
<dbReference type="PANTHER" id="PTHR43744">
    <property type="entry name" value="ABC TRANSPORTER PERMEASE PROTEIN MG189-RELATED-RELATED"/>
    <property type="match status" value="1"/>
</dbReference>
<feature type="transmembrane region" description="Helical" evidence="7">
    <location>
        <begin position="78"/>
        <end position="97"/>
    </location>
</feature>
<accession>A0ABT1YPJ9</accession>
<keyword evidence="4 7" id="KW-0812">Transmembrane</keyword>
<feature type="transmembrane region" description="Helical" evidence="7">
    <location>
        <begin position="182"/>
        <end position="204"/>
    </location>
</feature>
<comment type="subcellular location">
    <subcellularLocation>
        <location evidence="1 7">Cell membrane</location>
        <topology evidence="1 7">Multi-pass membrane protein</topology>
    </subcellularLocation>
</comment>
<protein>
    <submittedName>
        <fullName evidence="9">Carbohydrate ABC transporter permease</fullName>
    </submittedName>
</protein>
<feature type="transmembrane region" description="Helical" evidence="7">
    <location>
        <begin position="109"/>
        <end position="129"/>
    </location>
</feature>
<dbReference type="EMBL" id="JANQBD010000024">
    <property type="protein sequence ID" value="MCR8635101.1"/>
    <property type="molecule type" value="Genomic_DNA"/>
</dbReference>
<evidence type="ECO:0000313" key="10">
    <source>
        <dbReference type="Proteomes" id="UP001300012"/>
    </source>
</evidence>
<proteinExistence type="inferred from homology"/>
<feature type="transmembrane region" description="Helical" evidence="7">
    <location>
        <begin position="255"/>
        <end position="275"/>
    </location>
</feature>
<organism evidence="9 10">
    <name type="scientific">Paenibacillus radicis</name>
    <name type="common">ex Xue et al. 2023</name>
    <dbReference type="NCBI Taxonomy" id="2972489"/>
    <lineage>
        <taxon>Bacteria</taxon>
        <taxon>Bacillati</taxon>
        <taxon>Bacillota</taxon>
        <taxon>Bacilli</taxon>
        <taxon>Bacillales</taxon>
        <taxon>Paenibacillaceae</taxon>
        <taxon>Paenibacillus</taxon>
    </lineage>
</organism>
<dbReference type="CDD" id="cd06261">
    <property type="entry name" value="TM_PBP2"/>
    <property type="match status" value="1"/>
</dbReference>
<feature type="transmembrane region" description="Helical" evidence="7">
    <location>
        <begin position="141"/>
        <end position="161"/>
    </location>
</feature>
<evidence type="ECO:0000256" key="6">
    <source>
        <dbReference type="ARBA" id="ARBA00023136"/>
    </source>
</evidence>
<dbReference type="InterPro" id="IPR035906">
    <property type="entry name" value="MetI-like_sf"/>
</dbReference>
<keyword evidence="2 7" id="KW-0813">Transport</keyword>
<evidence type="ECO:0000256" key="1">
    <source>
        <dbReference type="ARBA" id="ARBA00004651"/>
    </source>
</evidence>
<evidence type="ECO:0000256" key="3">
    <source>
        <dbReference type="ARBA" id="ARBA00022475"/>
    </source>
</evidence>
<comment type="caution">
    <text evidence="9">The sequence shown here is derived from an EMBL/GenBank/DDBJ whole genome shotgun (WGS) entry which is preliminary data.</text>
</comment>
<keyword evidence="10" id="KW-1185">Reference proteome</keyword>
<keyword evidence="3" id="KW-1003">Cell membrane</keyword>
<dbReference type="PANTHER" id="PTHR43744:SF9">
    <property type="entry name" value="POLYGALACTURONAN_RHAMNOGALACTURONAN TRANSPORT SYSTEM PERMEASE PROTEIN YTCP"/>
    <property type="match status" value="1"/>
</dbReference>
<dbReference type="PROSITE" id="PS50928">
    <property type="entry name" value="ABC_TM1"/>
    <property type="match status" value="1"/>
</dbReference>
<gene>
    <name evidence="9" type="ORF">NV381_28260</name>
</gene>
<evidence type="ECO:0000256" key="7">
    <source>
        <dbReference type="RuleBase" id="RU363032"/>
    </source>
</evidence>
<keyword evidence="6 7" id="KW-0472">Membrane</keyword>
<dbReference type="Pfam" id="PF00528">
    <property type="entry name" value="BPD_transp_1"/>
    <property type="match status" value="1"/>
</dbReference>
<feature type="domain" description="ABC transmembrane type-1" evidence="8">
    <location>
        <begin position="74"/>
        <end position="275"/>
    </location>
</feature>
<evidence type="ECO:0000256" key="5">
    <source>
        <dbReference type="ARBA" id="ARBA00022989"/>
    </source>
</evidence>
<name>A0ABT1YPJ9_9BACL</name>
<evidence type="ECO:0000256" key="4">
    <source>
        <dbReference type="ARBA" id="ARBA00022692"/>
    </source>
</evidence>